<dbReference type="InterPro" id="IPR049551">
    <property type="entry name" value="PKS_DH_C"/>
</dbReference>
<feature type="active site" description="Proton acceptor; for dehydratase activity" evidence="6">
    <location>
        <position position="943"/>
    </location>
</feature>
<comment type="caution">
    <text evidence="11">The sequence shown here is derived from an EMBL/GenBank/DDBJ whole genome shotgun (WGS) entry which is preliminary data.</text>
</comment>
<dbReference type="InterPro" id="IPR018201">
    <property type="entry name" value="Ketoacyl_synth_AS"/>
</dbReference>
<dbReference type="PROSITE" id="PS00012">
    <property type="entry name" value="PHOSPHOPANTETHEINE"/>
    <property type="match status" value="1"/>
</dbReference>
<evidence type="ECO:0000256" key="1">
    <source>
        <dbReference type="ARBA" id="ARBA00022450"/>
    </source>
</evidence>
<dbReference type="SMART" id="SM00825">
    <property type="entry name" value="PKS_KS"/>
    <property type="match status" value="1"/>
</dbReference>
<dbReference type="InterPro" id="IPR036736">
    <property type="entry name" value="ACP-like_sf"/>
</dbReference>
<dbReference type="InterPro" id="IPR009081">
    <property type="entry name" value="PP-bd_ACP"/>
</dbReference>
<feature type="region of interest" description="C-terminal hotdog fold" evidence="6">
    <location>
        <begin position="1043"/>
        <end position="1191"/>
    </location>
</feature>
<dbReference type="RefSeq" id="WP_007237060.1">
    <property type="nucleotide sequence ID" value="NZ_BAFB01000026.1"/>
</dbReference>
<dbReference type="GO" id="GO:0071770">
    <property type="term" value="P:DIM/DIP cell wall layer assembly"/>
    <property type="evidence" value="ECO:0007669"/>
    <property type="project" value="TreeGrafter"/>
</dbReference>
<dbReference type="InterPro" id="IPR014031">
    <property type="entry name" value="Ketoacyl_synth_C"/>
</dbReference>
<accession>H5TH38</accession>
<dbReference type="InterPro" id="IPR001227">
    <property type="entry name" value="Ac_transferase_dom_sf"/>
</dbReference>
<name>H5TH38_GORO1</name>
<dbReference type="PROSITE" id="PS50075">
    <property type="entry name" value="CARRIER"/>
    <property type="match status" value="1"/>
</dbReference>
<dbReference type="InterPro" id="IPR016035">
    <property type="entry name" value="Acyl_Trfase/lysoPLipase"/>
</dbReference>
<dbReference type="InterPro" id="IPR057326">
    <property type="entry name" value="KR_dom"/>
</dbReference>
<dbReference type="SMART" id="SM00826">
    <property type="entry name" value="PKS_DH"/>
    <property type="match status" value="1"/>
</dbReference>
<dbReference type="PROSITE" id="PS52004">
    <property type="entry name" value="KS3_2"/>
    <property type="match status" value="1"/>
</dbReference>
<evidence type="ECO:0000256" key="3">
    <source>
        <dbReference type="ARBA" id="ARBA00022679"/>
    </source>
</evidence>
<dbReference type="FunFam" id="3.30.70.250:FF:000003">
    <property type="entry name" value="Polyketide beta-ketoacyl synthase Pks3"/>
    <property type="match status" value="1"/>
</dbReference>
<dbReference type="Gene3D" id="3.40.50.720">
    <property type="entry name" value="NAD(P)-binding Rossmann-like Domain"/>
    <property type="match status" value="1"/>
</dbReference>
<dbReference type="SUPFAM" id="SSF53901">
    <property type="entry name" value="Thiolase-like"/>
    <property type="match status" value="1"/>
</dbReference>
<dbReference type="Pfam" id="PF00550">
    <property type="entry name" value="PP-binding"/>
    <property type="match status" value="1"/>
</dbReference>
<evidence type="ECO:0000256" key="4">
    <source>
        <dbReference type="ARBA" id="ARBA00022857"/>
    </source>
</evidence>
<dbReference type="InterPro" id="IPR050091">
    <property type="entry name" value="PKS_NRPS_Biosynth_Enz"/>
</dbReference>
<dbReference type="PANTHER" id="PTHR43775">
    <property type="entry name" value="FATTY ACID SYNTHASE"/>
    <property type="match status" value="1"/>
</dbReference>
<dbReference type="Proteomes" id="UP000005038">
    <property type="component" value="Unassembled WGS sequence"/>
</dbReference>
<dbReference type="Pfam" id="PF14765">
    <property type="entry name" value="PS-DH"/>
    <property type="match status" value="1"/>
</dbReference>
<dbReference type="Gene3D" id="1.10.1200.10">
    <property type="entry name" value="ACP-like"/>
    <property type="match status" value="1"/>
</dbReference>
<dbReference type="GO" id="GO:0005886">
    <property type="term" value="C:plasma membrane"/>
    <property type="evidence" value="ECO:0007669"/>
    <property type="project" value="TreeGrafter"/>
</dbReference>
<dbReference type="Pfam" id="PF08659">
    <property type="entry name" value="KR"/>
    <property type="match status" value="1"/>
</dbReference>
<dbReference type="FunFam" id="3.40.47.10:FF:000019">
    <property type="entry name" value="Polyketide synthase type I"/>
    <property type="match status" value="1"/>
</dbReference>
<feature type="domain" description="Ketosynthase family 3 (KS3)" evidence="9">
    <location>
        <begin position="32"/>
        <end position="454"/>
    </location>
</feature>
<dbReference type="Pfam" id="PF00698">
    <property type="entry name" value="Acyl_transf_1"/>
    <property type="match status" value="1"/>
</dbReference>
<feature type="active site" description="Proton donor; for dehydratase activity" evidence="6">
    <location>
        <position position="1104"/>
    </location>
</feature>
<dbReference type="Pfam" id="PF21089">
    <property type="entry name" value="PKS_DH_N"/>
    <property type="match status" value="1"/>
</dbReference>
<feature type="region of interest" description="Disordered" evidence="7">
    <location>
        <begin position="1771"/>
        <end position="1801"/>
    </location>
</feature>
<dbReference type="EMBL" id="BAFB01000026">
    <property type="protein sequence ID" value="GAB32796.1"/>
    <property type="molecule type" value="Genomic_DNA"/>
</dbReference>
<dbReference type="InterPro" id="IPR014030">
    <property type="entry name" value="Ketoacyl_synth_N"/>
</dbReference>
<evidence type="ECO:0000256" key="5">
    <source>
        <dbReference type="ARBA" id="ARBA00023268"/>
    </source>
</evidence>
<dbReference type="InterPro" id="IPR013968">
    <property type="entry name" value="PKS_KR"/>
</dbReference>
<dbReference type="SUPFAM" id="SSF55048">
    <property type="entry name" value="Probable ACP-binding domain of malonyl-CoA ACP transacylase"/>
    <property type="match status" value="1"/>
</dbReference>
<dbReference type="InterPro" id="IPR020841">
    <property type="entry name" value="PKS_Beta-ketoAc_synthase_dom"/>
</dbReference>
<feature type="domain" description="PKS/mFAS DH" evidence="10">
    <location>
        <begin position="911"/>
        <end position="1191"/>
    </location>
</feature>
<dbReference type="InterPro" id="IPR020807">
    <property type="entry name" value="PKS_DH"/>
</dbReference>
<dbReference type="InterPro" id="IPR016036">
    <property type="entry name" value="Malonyl_transacylase_ACP-bd"/>
</dbReference>
<dbReference type="Gene3D" id="3.40.47.10">
    <property type="match status" value="1"/>
</dbReference>
<dbReference type="InterPro" id="IPR014043">
    <property type="entry name" value="Acyl_transferase_dom"/>
</dbReference>
<keyword evidence="12" id="KW-1185">Reference proteome</keyword>
<dbReference type="SUPFAM" id="SSF52151">
    <property type="entry name" value="FabD/lysophospholipase-like"/>
    <property type="match status" value="1"/>
</dbReference>
<keyword evidence="1" id="KW-0596">Phosphopantetheine</keyword>
<dbReference type="Gene3D" id="3.10.129.110">
    <property type="entry name" value="Polyketide synthase dehydratase"/>
    <property type="match status" value="1"/>
</dbReference>
<dbReference type="InterPro" id="IPR042104">
    <property type="entry name" value="PKS_dehydratase_sf"/>
</dbReference>
<dbReference type="InterPro" id="IPR032821">
    <property type="entry name" value="PKS_assoc"/>
</dbReference>
<dbReference type="Pfam" id="PF00109">
    <property type="entry name" value="ketoacyl-synt"/>
    <property type="match status" value="1"/>
</dbReference>
<evidence type="ECO:0000259" key="10">
    <source>
        <dbReference type="PROSITE" id="PS52019"/>
    </source>
</evidence>
<dbReference type="Gene3D" id="3.40.366.10">
    <property type="entry name" value="Malonyl-Coenzyme A Acyl Carrier Protein, domain 2"/>
    <property type="match status" value="1"/>
</dbReference>
<dbReference type="PROSITE" id="PS00606">
    <property type="entry name" value="KS3_1"/>
    <property type="match status" value="1"/>
</dbReference>
<dbReference type="PROSITE" id="PS52019">
    <property type="entry name" value="PKS_MFAS_DH"/>
    <property type="match status" value="1"/>
</dbReference>
<keyword evidence="4" id="KW-0521">NADP</keyword>
<dbReference type="STRING" id="1108044.GOOTI_026_00120"/>
<evidence type="ECO:0000313" key="11">
    <source>
        <dbReference type="EMBL" id="GAB32796.1"/>
    </source>
</evidence>
<evidence type="ECO:0000256" key="7">
    <source>
        <dbReference type="SAM" id="MobiDB-lite"/>
    </source>
</evidence>
<dbReference type="GO" id="GO:0006633">
    <property type="term" value="P:fatty acid biosynthetic process"/>
    <property type="evidence" value="ECO:0007669"/>
    <property type="project" value="InterPro"/>
</dbReference>
<feature type="domain" description="Carrier" evidence="8">
    <location>
        <begin position="1689"/>
        <end position="1764"/>
    </location>
</feature>
<dbReference type="InterPro" id="IPR049900">
    <property type="entry name" value="PKS_mFAS_DH"/>
</dbReference>
<organism evidence="11 12">
    <name type="scientific">Gordonia otitidis (strain DSM 44809 / CCUG 52243 / JCM 12355 / NBRC 100426 / IFM 10032)</name>
    <dbReference type="NCBI Taxonomy" id="1108044"/>
    <lineage>
        <taxon>Bacteria</taxon>
        <taxon>Bacillati</taxon>
        <taxon>Actinomycetota</taxon>
        <taxon>Actinomycetes</taxon>
        <taxon>Mycobacteriales</taxon>
        <taxon>Gordoniaceae</taxon>
        <taxon>Gordonia</taxon>
    </lineage>
</organism>
<dbReference type="GO" id="GO:0031177">
    <property type="term" value="F:phosphopantetheine binding"/>
    <property type="evidence" value="ECO:0007669"/>
    <property type="project" value="InterPro"/>
</dbReference>
<keyword evidence="3" id="KW-0808">Transferase</keyword>
<keyword evidence="2" id="KW-0597">Phosphoprotein</keyword>
<dbReference type="InterPro" id="IPR006162">
    <property type="entry name" value="Ppantetheine_attach_site"/>
</dbReference>
<evidence type="ECO:0000259" key="9">
    <source>
        <dbReference type="PROSITE" id="PS52004"/>
    </source>
</evidence>
<protein>
    <submittedName>
        <fullName evidence="11">Polyketide synthase</fullName>
    </submittedName>
</protein>
<gene>
    <name evidence="11" type="ORF">GOOTI_026_00120</name>
</gene>
<dbReference type="OrthoDB" id="4369260at2"/>
<dbReference type="CDD" id="cd00833">
    <property type="entry name" value="PKS"/>
    <property type="match status" value="1"/>
</dbReference>
<dbReference type="InterPro" id="IPR036291">
    <property type="entry name" value="NAD(P)-bd_dom_sf"/>
</dbReference>
<evidence type="ECO:0000313" key="12">
    <source>
        <dbReference type="Proteomes" id="UP000005038"/>
    </source>
</evidence>
<evidence type="ECO:0000259" key="8">
    <source>
        <dbReference type="PROSITE" id="PS50075"/>
    </source>
</evidence>
<dbReference type="PANTHER" id="PTHR43775:SF37">
    <property type="entry name" value="SI:DKEY-61P9.11"/>
    <property type="match status" value="1"/>
</dbReference>
<dbReference type="Pfam" id="PF16197">
    <property type="entry name" value="KAsynt_C_assoc"/>
    <property type="match status" value="1"/>
</dbReference>
<dbReference type="Pfam" id="PF02801">
    <property type="entry name" value="Ketoacyl-synt_C"/>
    <property type="match status" value="1"/>
</dbReference>
<dbReference type="InterPro" id="IPR020806">
    <property type="entry name" value="PKS_PP-bd"/>
</dbReference>
<dbReference type="SUPFAM" id="SSF47336">
    <property type="entry name" value="ACP-like"/>
    <property type="match status" value="1"/>
</dbReference>
<dbReference type="SMART" id="SM00827">
    <property type="entry name" value="PKS_AT"/>
    <property type="match status" value="1"/>
</dbReference>
<dbReference type="CDD" id="cd08955">
    <property type="entry name" value="KR_2_FAS_SDR_x"/>
    <property type="match status" value="1"/>
</dbReference>
<dbReference type="SMART" id="SM00823">
    <property type="entry name" value="PKS_PP"/>
    <property type="match status" value="1"/>
</dbReference>
<dbReference type="SMART" id="SM00822">
    <property type="entry name" value="PKS_KR"/>
    <property type="match status" value="1"/>
</dbReference>
<dbReference type="GO" id="GO:0005737">
    <property type="term" value="C:cytoplasm"/>
    <property type="evidence" value="ECO:0007669"/>
    <property type="project" value="TreeGrafter"/>
</dbReference>
<reference evidence="11" key="1">
    <citation type="submission" date="2012-02" db="EMBL/GenBank/DDBJ databases">
        <title>Whole genome shotgun sequence of Gordonia otitidis NBRC 100426.</title>
        <authorList>
            <person name="Yoshida I."/>
            <person name="Hosoyama A."/>
            <person name="Tsuchikane K."/>
            <person name="Katsumata H."/>
            <person name="Yamazaki S."/>
            <person name="Fujita N."/>
        </authorList>
    </citation>
    <scope>NUCLEOTIDE SEQUENCE [LARGE SCALE GENOMIC DNA]</scope>
    <source>
        <strain evidence="11">NBRC 100426</strain>
    </source>
</reference>
<dbReference type="SUPFAM" id="SSF51735">
    <property type="entry name" value="NAD(P)-binding Rossmann-fold domains"/>
    <property type="match status" value="2"/>
</dbReference>
<dbReference type="InterPro" id="IPR016039">
    <property type="entry name" value="Thiolase-like"/>
</dbReference>
<keyword evidence="5" id="KW-0511">Multifunctional enzyme</keyword>
<evidence type="ECO:0000256" key="6">
    <source>
        <dbReference type="PROSITE-ProRule" id="PRU01363"/>
    </source>
</evidence>
<dbReference type="GO" id="GO:0004312">
    <property type="term" value="F:fatty acid synthase activity"/>
    <property type="evidence" value="ECO:0007669"/>
    <property type="project" value="TreeGrafter"/>
</dbReference>
<dbReference type="InterPro" id="IPR049552">
    <property type="entry name" value="PKS_DH_N"/>
</dbReference>
<proteinExistence type="predicted"/>
<feature type="region of interest" description="N-terminal hotdog fold" evidence="6">
    <location>
        <begin position="911"/>
        <end position="1033"/>
    </location>
</feature>
<dbReference type="GO" id="GO:0004315">
    <property type="term" value="F:3-oxoacyl-[acyl-carrier-protein] synthase activity"/>
    <property type="evidence" value="ECO:0007669"/>
    <property type="project" value="InterPro"/>
</dbReference>
<feature type="compositionally biased region" description="Basic residues" evidence="7">
    <location>
        <begin position="1791"/>
        <end position="1801"/>
    </location>
</feature>
<evidence type="ECO:0000256" key="2">
    <source>
        <dbReference type="ARBA" id="ARBA00022553"/>
    </source>
</evidence>
<sequence length="1801" mass="189255">MKTTYNRVSAMNSSQRGALSEQFDKAARISGAEPIAVVGIGCRFPGGVRGPQQYWSLLTDGRDGIVEVPEDRWDAEEYYDPDPSVPGRMPSKWGGFLTDISGFDADYFGITPREAEAMDPQQRVLLEVALEALQNAGYSAETVNGVRAAVMMGVYYNEYQANSAADHTAIDAYSATGNAHSVTVGRVAYLLGLRGPAVAVDTACSSSLVSLHLACQSLRSRETDLGLAGGVNLIQKPETQLALGKWGMLSPRGRCNAFDVDADGFVRGEGAGVVVLKRLTDAVRDGDRVLAVIRGSATNQDGRSNGLTAPNAPAQKDVITRALAAGDVPASSVNFIETHGTGTALGDPIEFDALSAVYGKGTAPLALGAVKSNFGHLEAAAGIAGFIKAVLAVHHGAVPANLNFTRWNPAIDVKGTRIVMPTETTPWPVTDAPRRAGISSFGLGGTNAHIVIEQGPEPLTATRDVDAPRSVTTLFVGGKTTDRAESWAGALADWLESEPAVSLTDVAYTLDRQRSRTDPVGSVSARDRAEAVAGLRALSSGTPASGVVPPTRRIHGPGTVFCYSGQGAQWAGMGRALLAQEEAFRIAVDEIEPDFVAQVGFSLREVIASSAPVVGIDRIQPVIVGMQLALTALWRSYGIEPDAVIGHSMGEVAAAIVSGALTRAEGLKVIATRSKLMARDLSGQGAMALIEADAATTDALVRAYDDVSLAVHASVNQSVVAGPPEQIDKIIAEVQGRNLLAKRVEVDVASHHRTVDPILDELRTALADLAPAAPAITLFTTVSRDGESTVMDADYWARNLRNPVRFTQAVTTAAQTYSTFVEMSPHPLLTHAINDTLSVARPRGDTAVLGSVVRNDDETLVFHANLAAIQAASEGTRQHTDGSLVDLPPARWHHTHYWMATRPSGMAAGAHPFLGVHIELPAAAGHLWQSEIGIGTTPWLADHSVHGQSVMPAAGFTEMILAAGSEAFDIPGDRLVLDRVEVEQMLPVDATVRVTTQMTPTDDGARVEIHSRDAEGTWRRHAVGRVTTAPDGHTPPTPAPVTGSVVSAADFYTALRRTGAHHGRGFAALTRIVRADGGASEAEIVLPDEATGNPAFRLHPVMLDAALQGVAAAMPAASLAEPAEATYLPVAIGELRTFGPIGRSATCSARVVDAENGTDKIGSFVLSDDHGRPVAAASDVYLRRVGSHTVPLPLEQKLFDTSWVPSPLSTDAAAGIASGSWLVLSSFADDAPADVLADDFAHTVKTMDHRRVLTADMSDDAAIAAGIAALTAEPSSPPVGVVVVVDKQGFDASAASAARARDLVWTISSTVRCLVNGWHATPPRLWIVARDGLCVDPREAGDPAVGGLTGLVRVLAYEHPDLHTTLVDLDDAGDTLSELVGELSASTADDIVAWRDGVRYAAQLTRTTLGVAADTPPVSGDGAYVLTGGLGGLGLVMAQWLAHRGAGRIVLNGRSAADDAQRAALVDLESRCEVVYVQGDITEPGVAVGLVAAAEETGMTLRGVMHSAAVIDDELVSALSPAALDRVWSPKVGGALALNDACAHRELDWWIVFSSVASLLGSPGQGAYAAANAWTDALVAWRRAAGLPATAINWGQWAQVGVAQTLSMVAIDPITPEEGVEALESILRHDVAHAGVVRLRLDRAAAAFPELNRLGYFAPLVAELGAVDDDEGWAGVDALRQLDSAAVLDAVTERLRTRIATIMGYADNSAVDPDSALTELGMDSLMAVRIRNTVRGDFGAEPPVALLLQGASSRDLAADLIRQLDLAQAEQTDTSGGLRERAQQRAAARQRAARRRTGQRV</sequence>
<dbReference type="Gene3D" id="3.30.70.250">
    <property type="entry name" value="Malonyl-CoA ACP transacylase, ACP-binding"/>
    <property type="match status" value="1"/>
</dbReference>